<accession>A0A4C1S7M6</accession>
<evidence type="ECO:0000313" key="3">
    <source>
        <dbReference type="Proteomes" id="UP000299102"/>
    </source>
</evidence>
<dbReference type="Proteomes" id="UP000299102">
    <property type="component" value="Unassembled WGS sequence"/>
</dbReference>
<comment type="caution">
    <text evidence="2">The sequence shown here is derived from an EMBL/GenBank/DDBJ whole genome shotgun (WGS) entry which is preliminary data.</text>
</comment>
<organism evidence="2 3">
    <name type="scientific">Eumeta variegata</name>
    <name type="common">Bagworm moth</name>
    <name type="synonym">Eumeta japonica</name>
    <dbReference type="NCBI Taxonomy" id="151549"/>
    <lineage>
        <taxon>Eukaryota</taxon>
        <taxon>Metazoa</taxon>
        <taxon>Ecdysozoa</taxon>
        <taxon>Arthropoda</taxon>
        <taxon>Hexapoda</taxon>
        <taxon>Insecta</taxon>
        <taxon>Pterygota</taxon>
        <taxon>Neoptera</taxon>
        <taxon>Endopterygota</taxon>
        <taxon>Lepidoptera</taxon>
        <taxon>Glossata</taxon>
        <taxon>Ditrysia</taxon>
        <taxon>Tineoidea</taxon>
        <taxon>Psychidae</taxon>
        <taxon>Oiketicinae</taxon>
        <taxon>Eumeta</taxon>
    </lineage>
</organism>
<gene>
    <name evidence="2" type="ORF">EVAR_29_1</name>
</gene>
<keyword evidence="3" id="KW-1185">Reference proteome</keyword>
<feature type="region of interest" description="Disordered" evidence="1">
    <location>
        <begin position="1"/>
        <end position="69"/>
    </location>
</feature>
<proteinExistence type="predicted"/>
<protein>
    <submittedName>
        <fullName evidence="2">Uncharacterized protein</fullName>
    </submittedName>
</protein>
<dbReference type="AlphaFoldDB" id="A0A4C1S7M6"/>
<dbReference type="EMBL" id="BGZK01000001">
    <property type="protein sequence ID" value="GBO98358.1"/>
    <property type="molecule type" value="Genomic_DNA"/>
</dbReference>
<name>A0A4C1S7M6_EUMVA</name>
<evidence type="ECO:0000256" key="1">
    <source>
        <dbReference type="SAM" id="MobiDB-lite"/>
    </source>
</evidence>
<reference evidence="2 3" key="1">
    <citation type="journal article" date="2019" name="Commun. Biol.">
        <title>The bagworm genome reveals a unique fibroin gene that provides high tensile strength.</title>
        <authorList>
            <person name="Kono N."/>
            <person name="Nakamura H."/>
            <person name="Ohtoshi R."/>
            <person name="Tomita M."/>
            <person name="Numata K."/>
            <person name="Arakawa K."/>
        </authorList>
    </citation>
    <scope>NUCLEOTIDE SEQUENCE [LARGE SCALE GENOMIC DNA]</scope>
</reference>
<sequence>MYTPSYTYAPRLTPRERHSPGDASVTGRARQYSTEGGECEQTHPPPTKVVLEYSDSPSCRRHPNDSARK</sequence>
<evidence type="ECO:0000313" key="2">
    <source>
        <dbReference type="EMBL" id="GBO98358.1"/>
    </source>
</evidence>